<protein>
    <submittedName>
        <fullName evidence="1">Uncharacterized protein</fullName>
    </submittedName>
</protein>
<reference evidence="1 2" key="1">
    <citation type="journal article" date="2011" name="J. Genet. Genomics">
        <title>Unraveling the Acidithiobacillus caldus complete genome and its central metabolisms for carbon assimilation.</title>
        <authorList>
            <person name="You X.Y."/>
            <person name="Guo X."/>
            <person name="Zheng H.J."/>
            <person name="Zhang M.J."/>
            <person name="Liu L.J."/>
            <person name="Zhu Y.Q."/>
            <person name="Zhu B."/>
            <person name="Wang S.Y."/>
            <person name="Zhao G.P."/>
            <person name="Poetsch A."/>
            <person name="Jiang C.Y."/>
            <person name="Liu S.J."/>
        </authorList>
    </citation>
    <scope>NUCLEOTIDE SEQUENCE [LARGE SCALE GENOMIC DNA]</scope>
    <source>
        <strain evidence="1 2">SM-1</strain>
    </source>
</reference>
<sequence>MGIGFAHRGQSSTVATPLGRGWSEPAAQLAWMTAVATWLAR</sequence>
<dbReference type="AlphaFoldDB" id="F9ZNR4"/>
<dbReference type="STRING" id="990288.Atc_1416"/>
<gene>
    <name evidence="1" type="ordered locus">Atc_1416</name>
</gene>
<accession>F9ZNR4</accession>
<dbReference type="EMBL" id="CP002573">
    <property type="protein sequence ID" value="AEK58065.1"/>
    <property type="molecule type" value="Genomic_DNA"/>
</dbReference>
<organism evidence="1 2">
    <name type="scientific">Acidithiobacillus caldus (strain SM-1)</name>
    <dbReference type="NCBI Taxonomy" id="990288"/>
    <lineage>
        <taxon>Bacteria</taxon>
        <taxon>Pseudomonadati</taxon>
        <taxon>Pseudomonadota</taxon>
        <taxon>Acidithiobacillia</taxon>
        <taxon>Acidithiobacillales</taxon>
        <taxon>Acidithiobacillaceae</taxon>
        <taxon>Acidithiobacillus</taxon>
    </lineage>
</organism>
<dbReference type="KEGG" id="acu:Atc_1416"/>
<keyword evidence="2" id="KW-1185">Reference proteome</keyword>
<evidence type="ECO:0000313" key="1">
    <source>
        <dbReference type="EMBL" id="AEK58065.1"/>
    </source>
</evidence>
<evidence type="ECO:0000313" key="2">
    <source>
        <dbReference type="Proteomes" id="UP000006135"/>
    </source>
</evidence>
<name>F9ZNR4_ACICS</name>
<dbReference type="Proteomes" id="UP000006135">
    <property type="component" value="Chromosome"/>
</dbReference>
<dbReference type="HOGENOM" id="CLU_3264227_0_0_6"/>
<proteinExistence type="predicted"/>